<comment type="caution">
    <text evidence="2">The sequence shown here is derived from an EMBL/GenBank/DDBJ whole genome shotgun (WGS) entry which is preliminary data.</text>
</comment>
<sequence length="653" mass="70745">MGKAARNRRRRHERTGRGQHGSPERPSWWAQPTDVARGGTTEAKELAARVADAVEMPCRATFLDDPVFGGALNALLTGADVSQPPDPGGTTKAPPVLLFEPLHMMAMKDTLTGTVHELRTEALVMGGFHRLSGPVWSVELADGWGVYRTKDMVVLRNADGEVVAKSKLALDPAWESAAVSHGYVLVFHGHPLGVKPPPGKTEHTYTTRDRAMEFRQARYNGLLTGAVVKWGGITQDTLDWVLFPPGAFGVPLPLAYVPIWSFTPHGGPEAFGFTRLNKRVQAPFAEGMVANLTATDLDLVRPGEADRAIAFIAGYHCGDEPANKQFFEGWRQAVLDCGGMVVMTGNRDMPALLGASREQDQYAWEVMGESWGTKVLVSEDSKVDALATGPARPQEGQPREVIARAEHQAEYMQVLKDKLAGQESFSVSVNNALETLIDKAGLQHWITNLWPLACQTCSEPLGAKADISADGPFEDNKILLSMHHSGCRPSGVTPPEGVKMSCPTSSFAAGYLSADDKPQDYDLPVMVINPSCEQLQLIPNSSGGWRNATLEVFTTLGFAPPDGNFPPTAREVEAEVSGDYLIVTVTGYLPDNHDHEWAIKAPEHVLHQIRRLEGIAVSLVTKALPTLLGHEDLPSAFGDKDALIGWVPLAMTG</sequence>
<proteinExistence type="predicted"/>
<protein>
    <submittedName>
        <fullName evidence="2">Uncharacterized protein</fullName>
    </submittedName>
</protein>
<evidence type="ECO:0000256" key="1">
    <source>
        <dbReference type="SAM" id="MobiDB-lite"/>
    </source>
</evidence>
<gene>
    <name evidence="2" type="ORF">ACFFNX_02230</name>
</gene>
<evidence type="ECO:0000313" key="3">
    <source>
        <dbReference type="Proteomes" id="UP001589627"/>
    </source>
</evidence>
<name>A0ABV5Y970_9ACTN</name>
<accession>A0ABV5Y970</accession>
<dbReference type="Proteomes" id="UP001589627">
    <property type="component" value="Unassembled WGS sequence"/>
</dbReference>
<evidence type="ECO:0000313" key="2">
    <source>
        <dbReference type="EMBL" id="MFB9831007.1"/>
    </source>
</evidence>
<dbReference type="RefSeq" id="WP_378194207.1">
    <property type="nucleotide sequence ID" value="NZ_JBHLZP010000006.1"/>
</dbReference>
<feature type="region of interest" description="Disordered" evidence="1">
    <location>
        <begin position="1"/>
        <end position="42"/>
    </location>
</feature>
<reference evidence="2 3" key="1">
    <citation type="submission" date="2024-09" db="EMBL/GenBank/DDBJ databases">
        <authorList>
            <person name="Sun Q."/>
            <person name="Mori K."/>
        </authorList>
    </citation>
    <scope>NUCLEOTIDE SEQUENCE [LARGE SCALE GENOMIC DNA]</scope>
    <source>
        <strain evidence="2 3">TBRC 0563</strain>
    </source>
</reference>
<feature type="compositionally biased region" description="Basic residues" evidence="1">
    <location>
        <begin position="1"/>
        <end position="14"/>
    </location>
</feature>
<dbReference type="EMBL" id="JBHLZP010000006">
    <property type="protein sequence ID" value="MFB9831007.1"/>
    <property type="molecule type" value="Genomic_DNA"/>
</dbReference>
<organism evidence="2 3">
    <name type="scientific">Actinoallomurus acaciae</name>
    <dbReference type="NCBI Taxonomy" id="502577"/>
    <lineage>
        <taxon>Bacteria</taxon>
        <taxon>Bacillati</taxon>
        <taxon>Actinomycetota</taxon>
        <taxon>Actinomycetes</taxon>
        <taxon>Streptosporangiales</taxon>
        <taxon>Thermomonosporaceae</taxon>
        <taxon>Actinoallomurus</taxon>
    </lineage>
</organism>
<keyword evidence="3" id="KW-1185">Reference proteome</keyword>